<evidence type="ECO:0000256" key="7">
    <source>
        <dbReference type="ARBA" id="ARBA00023288"/>
    </source>
</evidence>
<dbReference type="NCBIfam" id="TIGR02887">
    <property type="entry name" value="spore_ger_x_C"/>
    <property type="match status" value="1"/>
</dbReference>
<keyword evidence="6" id="KW-0564">Palmitate</keyword>
<evidence type="ECO:0000313" key="11">
    <source>
        <dbReference type="Proteomes" id="UP001597227"/>
    </source>
</evidence>
<dbReference type="InterPro" id="IPR038501">
    <property type="entry name" value="Spore_GerAC_C_sf"/>
</dbReference>
<evidence type="ECO:0000256" key="5">
    <source>
        <dbReference type="ARBA" id="ARBA00023136"/>
    </source>
</evidence>
<feature type="domain" description="Spore germination GerAC-like C-terminal" evidence="8">
    <location>
        <begin position="238"/>
        <end position="406"/>
    </location>
</feature>
<feature type="domain" description="Spore germination protein N-terminal" evidence="9">
    <location>
        <begin position="30"/>
        <end position="228"/>
    </location>
</feature>
<dbReference type="Proteomes" id="UP001597227">
    <property type="component" value="Unassembled WGS sequence"/>
</dbReference>
<evidence type="ECO:0000256" key="1">
    <source>
        <dbReference type="ARBA" id="ARBA00004635"/>
    </source>
</evidence>
<reference evidence="11" key="1">
    <citation type="journal article" date="2019" name="Int. J. Syst. Evol. Microbiol.">
        <title>The Global Catalogue of Microorganisms (GCM) 10K type strain sequencing project: providing services to taxonomists for standard genome sequencing and annotation.</title>
        <authorList>
            <consortium name="The Broad Institute Genomics Platform"/>
            <consortium name="The Broad Institute Genome Sequencing Center for Infectious Disease"/>
            <person name="Wu L."/>
            <person name="Ma J."/>
        </authorList>
    </citation>
    <scope>NUCLEOTIDE SEQUENCE [LARGE SCALE GENOMIC DNA]</scope>
    <source>
        <strain evidence="11">CCUG 15531</strain>
    </source>
</reference>
<gene>
    <name evidence="10" type="ORF">ACFSFW_08555</name>
</gene>
<protein>
    <submittedName>
        <fullName evidence="10">Ger(X)C family spore germination protein</fullName>
    </submittedName>
</protein>
<dbReference type="PANTHER" id="PTHR35789:SF1">
    <property type="entry name" value="SPORE GERMINATION PROTEIN B3"/>
    <property type="match status" value="1"/>
</dbReference>
<proteinExistence type="inferred from homology"/>
<evidence type="ECO:0000313" key="10">
    <source>
        <dbReference type="EMBL" id="MFD1778716.1"/>
    </source>
</evidence>
<organism evidence="10 11">
    <name type="scientific">Fredinandcohnia salidurans</name>
    <dbReference type="NCBI Taxonomy" id="2595041"/>
    <lineage>
        <taxon>Bacteria</taxon>
        <taxon>Bacillati</taxon>
        <taxon>Bacillota</taxon>
        <taxon>Bacilli</taxon>
        <taxon>Bacillales</taxon>
        <taxon>Bacillaceae</taxon>
        <taxon>Fredinandcohnia</taxon>
    </lineage>
</organism>
<sequence>MGVSKHSWKTCLKIILIALVPGLFLTGCWDSDDIEQRATILGISIDKVDEVDGEDLAQITGLGNQFPKPKDGLIKLSAQIAVPGRIPLGPQTGGAGVEQNPLWVISVVGYTLDDAIAVLQQEVADRLFFGHLRTIVISEDVAKDGVKRFNDYLRRNPEIRRTAWMVVSKGEAKKFMEVAPKLERVPTLYLSAMVENAVGLGTFPEDFIGLFWTKLQSKGQDTFLPYLELKKEDNIQISGLAYFKDDRMIGRTEPVEIGLFMAVTGEKIGGYEVFVEVPDSDDKVIVRAEHRRSSIKPTLRNGKPHMDIKIHYESTIGEGAVGVDLNNPEIVRKIEIEATKGVKEGTSKLIKKMQDEQSDIFGFGEYFRAKQPDYWNKEIQTKEKWREVYKDMTYDIQCTSKIRRVGTKAK</sequence>
<dbReference type="Gene3D" id="3.30.300.210">
    <property type="entry name" value="Nutrient germinant receptor protein C, domain 3"/>
    <property type="match status" value="1"/>
</dbReference>
<keyword evidence="4" id="KW-0732">Signal</keyword>
<dbReference type="InterPro" id="IPR046953">
    <property type="entry name" value="Spore_GerAC-like_C"/>
</dbReference>
<dbReference type="InterPro" id="IPR057336">
    <property type="entry name" value="GerAC_N"/>
</dbReference>
<dbReference type="EMBL" id="JBHUEK010000010">
    <property type="protein sequence ID" value="MFD1778716.1"/>
    <property type="molecule type" value="Genomic_DNA"/>
</dbReference>
<dbReference type="InterPro" id="IPR008844">
    <property type="entry name" value="Spore_GerAC-like"/>
</dbReference>
<dbReference type="PANTHER" id="PTHR35789">
    <property type="entry name" value="SPORE GERMINATION PROTEIN B3"/>
    <property type="match status" value="1"/>
</dbReference>
<evidence type="ECO:0000259" key="8">
    <source>
        <dbReference type="Pfam" id="PF05504"/>
    </source>
</evidence>
<dbReference type="RefSeq" id="WP_388037192.1">
    <property type="nucleotide sequence ID" value="NZ_JBHUEK010000010.1"/>
</dbReference>
<evidence type="ECO:0000259" key="9">
    <source>
        <dbReference type="Pfam" id="PF25198"/>
    </source>
</evidence>
<keyword evidence="5" id="KW-0472">Membrane</keyword>
<evidence type="ECO:0000256" key="3">
    <source>
        <dbReference type="ARBA" id="ARBA00022544"/>
    </source>
</evidence>
<keyword evidence="7" id="KW-0449">Lipoprotein</keyword>
<keyword evidence="11" id="KW-1185">Reference proteome</keyword>
<keyword evidence="3" id="KW-0309">Germination</keyword>
<dbReference type="Pfam" id="PF25198">
    <property type="entry name" value="Spore_GerAC_N"/>
    <property type="match status" value="1"/>
</dbReference>
<comment type="subcellular location">
    <subcellularLocation>
        <location evidence="1">Membrane</location>
        <topology evidence="1">Lipid-anchor</topology>
    </subcellularLocation>
</comment>
<evidence type="ECO:0000256" key="2">
    <source>
        <dbReference type="ARBA" id="ARBA00007886"/>
    </source>
</evidence>
<evidence type="ECO:0000256" key="6">
    <source>
        <dbReference type="ARBA" id="ARBA00023139"/>
    </source>
</evidence>
<dbReference type="PROSITE" id="PS51257">
    <property type="entry name" value="PROKAR_LIPOPROTEIN"/>
    <property type="match status" value="1"/>
</dbReference>
<comment type="similarity">
    <text evidence="2">Belongs to the GerABKC lipoprotein family.</text>
</comment>
<name>A0ABW4MM80_9BACI</name>
<dbReference type="Pfam" id="PF05504">
    <property type="entry name" value="Spore_GerAC"/>
    <property type="match status" value="1"/>
</dbReference>
<comment type="caution">
    <text evidence="10">The sequence shown here is derived from an EMBL/GenBank/DDBJ whole genome shotgun (WGS) entry which is preliminary data.</text>
</comment>
<evidence type="ECO:0000256" key="4">
    <source>
        <dbReference type="ARBA" id="ARBA00022729"/>
    </source>
</evidence>
<accession>A0ABW4MM80</accession>